<keyword evidence="2" id="KW-1185">Reference proteome</keyword>
<comment type="caution">
    <text evidence="1">The sequence shown here is derived from an EMBL/GenBank/DDBJ whole genome shotgun (WGS) entry which is preliminary data.</text>
</comment>
<evidence type="ECO:0000313" key="2">
    <source>
        <dbReference type="Proteomes" id="UP000770717"/>
    </source>
</evidence>
<accession>A0A8J6EN87</accession>
<organism evidence="1 2">
    <name type="scientific">Eleutherodactylus coqui</name>
    <name type="common">Puerto Rican coqui</name>
    <dbReference type="NCBI Taxonomy" id="57060"/>
    <lineage>
        <taxon>Eukaryota</taxon>
        <taxon>Metazoa</taxon>
        <taxon>Chordata</taxon>
        <taxon>Craniata</taxon>
        <taxon>Vertebrata</taxon>
        <taxon>Euteleostomi</taxon>
        <taxon>Amphibia</taxon>
        <taxon>Batrachia</taxon>
        <taxon>Anura</taxon>
        <taxon>Neobatrachia</taxon>
        <taxon>Hyloidea</taxon>
        <taxon>Eleutherodactylidae</taxon>
        <taxon>Eleutherodactylinae</taxon>
        <taxon>Eleutherodactylus</taxon>
        <taxon>Eleutherodactylus</taxon>
    </lineage>
</organism>
<dbReference type="AlphaFoldDB" id="A0A8J6EN87"/>
<reference evidence="1" key="1">
    <citation type="thesis" date="2020" institute="ProQuest LLC" country="789 East Eisenhower Parkway, Ann Arbor, MI, USA">
        <title>Comparative Genomics and Chromosome Evolution.</title>
        <authorList>
            <person name="Mudd A.B."/>
        </authorList>
    </citation>
    <scope>NUCLEOTIDE SEQUENCE</scope>
    <source>
        <strain evidence="1">HN-11 Male</strain>
        <tissue evidence="1">Kidney and liver</tissue>
    </source>
</reference>
<name>A0A8J6EN87_ELECQ</name>
<protein>
    <submittedName>
        <fullName evidence="1">Uncharacterized protein</fullName>
    </submittedName>
</protein>
<evidence type="ECO:0000313" key="1">
    <source>
        <dbReference type="EMBL" id="KAG9472105.1"/>
    </source>
</evidence>
<dbReference type="Proteomes" id="UP000770717">
    <property type="component" value="Unassembled WGS sequence"/>
</dbReference>
<proteinExistence type="predicted"/>
<gene>
    <name evidence="1" type="ORF">GDO78_021228</name>
</gene>
<dbReference type="EMBL" id="WNTK01000074">
    <property type="protein sequence ID" value="KAG9472105.1"/>
    <property type="molecule type" value="Genomic_DNA"/>
</dbReference>
<sequence length="93" mass="10500">MATDRLVDYTCILTNAQKYVDYMEMAQCCIDQSSGFICKFLGFLLIQSRVCGDRAAQTGVPVVPNGRPSCQFSLSILSRHFLYNYSVLYKILV</sequence>